<name>A0A7G2CHD2_9TRYP</name>
<dbReference type="AlphaFoldDB" id="A0A7G2CHD2"/>
<feature type="compositionally biased region" description="Basic and acidic residues" evidence="1">
    <location>
        <begin position="160"/>
        <end position="170"/>
    </location>
</feature>
<feature type="compositionally biased region" description="Basic and acidic residues" evidence="1">
    <location>
        <begin position="64"/>
        <end position="73"/>
    </location>
</feature>
<sequence>MERTELSAADISRLVRQHYLSPSDILEAKNLFDHYYELEHGIAPPEQTDAPKKKKNSVDNDPSTGKEEQKAEGEAPGTPEADAPLPSSENVRRLQVKGLEQFFKDMNIPKSPLDITDLIDALSGPRPLLNKQRVVEGAEDKEGEEPAREKSKSRASSPMREPEAPKKKVVTDTVQKVPDGPLGVCFPMFLSLLQMFYDGEGEEYRNEDYETAFQMIDADGDGGLTVQDVRAAIEYFNKEAEEGIFDTDHCLGRLANMHDAEIKLALTEADLDGDGVVSISDAIAILEHS</sequence>
<keyword evidence="4" id="KW-1185">Reference proteome</keyword>
<dbReference type="OrthoDB" id="26525at2759"/>
<evidence type="ECO:0000256" key="1">
    <source>
        <dbReference type="SAM" id="MobiDB-lite"/>
    </source>
</evidence>
<dbReference type="VEuPathDB" id="TriTrypDB:ADEAN_000665900"/>
<evidence type="ECO:0000259" key="2">
    <source>
        <dbReference type="PROSITE" id="PS50222"/>
    </source>
</evidence>
<dbReference type="Pfam" id="PF13499">
    <property type="entry name" value="EF-hand_7"/>
    <property type="match status" value="1"/>
</dbReference>
<protein>
    <submittedName>
        <fullName evidence="3">EF-hand domain pair/EF hand, putative</fullName>
    </submittedName>
</protein>
<dbReference type="GO" id="GO:0005509">
    <property type="term" value="F:calcium ion binding"/>
    <property type="evidence" value="ECO:0007669"/>
    <property type="project" value="InterPro"/>
</dbReference>
<proteinExistence type="predicted"/>
<evidence type="ECO:0000313" key="3">
    <source>
        <dbReference type="EMBL" id="CAD2219166.1"/>
    </source>
</evidence>
<dbReference type="InterPro" id="IPR002048">
    <property type="entry name" value="EF_hand_dom"/>
</dbReference>
<reference evidence="3 4" key="1">
    <citation type="submission" date="2020-08" db="EMBL/GenBank/DDBJ databases">
        <authorList>
            <person name="Newling K."/>
            <person name="Davey J."/>
            <person name="Forrester S."/>
        </authorList>
    </citation>
    <scope>NUCLEOTIDE SEQUENCE [LARGE SCALE GENOMIC DNA]</scope>
    <source>
        <strain evidence="4">Crithidia deanei Carvalho (ATCC PRA-265)</strain>
    </source>
</reference>
<dbReference type="SMART" id="SM00054">
    <property type="entry name" value="EFh"/>
    <property type="match status" value="2"/>
</dbReference>
<dbReference type="Gene3D" id="1.10.238.10">
    <property type="entry name" value="EF-hand"/>
    <property type="match status" value="1"/>
</dbReference>
<feature type="region of interest" description="Disordered" evidence="1">
    <location>
        <begin position="42"/>
        <end position="89"/>
    </location>
</feature>
<dbReference type="InterPro" id="IPR011992">
    <property type="entry name" value="EF-hand-dom_pair"/>
</dbReference>
<feature type="domain" description="EF-hand" evidence="2">
    <location>
        <begin position="204"/>
        <end position="239"/>
    </location>
</feature>
<dbReference type="SUPFAM" id="SSF47473">
    <property type="entry name" value="EF-hand"/>
    <property type="match status" value="1"/>
</dbReference>
<evidence type="ECO:0000313" key="4">
    <source>
        <dbReference type="Proteomes" id="UP000515908"/>
    </source>
</evidence>
<organism evidence="3 4">
    <name type="scientific">Angomonas deanei</name>
    <dbReference type="NCBI Taxonomy" id="59799"/>
    <lineage>
        <taxon>Eukaryota</taxon>
        <taxon>Discoba</taxon>
        <taxon>Euglenozoa</taxon>
        <taxon>Kinetoplastea</taxon>
        <taxon>Metakinetoplastina</taxon>
        <taxon>Trypanosomatida</taxon>
        <taxon>Trypanosomatidae</taxon>
        <taxon>Strigomonadinae</taxon>
        <taxon>Angomonas</taxon>
    </lineage>
</organism>
<feature type="compositionally biased region" description="Basic and acidic residues" evidence="1">
    <location>
        <begin position="133"/>
        <end position="152"/>
    </location>
</feature>
<dbReference type="EMBL" id="LR877157">
    <property type="protein sequence ID" value="CAD2219166.1"/>
    <property type="molecule type" value="Genomic_DNA"/>
</dbReference>
<dbReference type="Proteomes" id="UP000515908">
    <property type="component" value="Chromosome 13"/>
</dbReference>
<feature type="domain" description="EF-hand" evidence="2">
    <location>
        <begin position="257"/>
        <end position="289"/>
    </location>
</feature>
<dbReference type="PROSITE" id="PS50222">
    <property type="entry name" value="EF_HAND_2"/>
    <property type="match status" value="2"/>
</dbReference>
<accession>A0A7G2CHD2</accession>
<gene>
    <name evidence="3" type="ORF">ADEAN_000665900</name>
</gene>
<feature type="region of interest" description="Disordered" evidence="1">
    <location>
        <begin position="130"/>
        <end position="171"/>
    </location>
</feature>